<reference evidence="2" key="1">
    <citation type="submission" date="2013-07" db="EMBL/GenBank/DDBJ databases">
        <title>The genome of Eucalyptus grandis.</title>
        <authorList>
            <person name="Schmutz J."/>
            <person name="Hayes R."/>
            <person name="Myburg A."/>
            <person name="Tuskan G."/>
            <person name="Grattapaglia D."/>
            <person name="Rokhsar D.S."/>
        </authorList>
    </citation>
    <scope>NUCLEOTIDE SEQUENCE</scope>
    <source>
        <tissue evidence="2">Leaf extractions</tissue>
    </source>
</reference>
<evidence type="ECO:0000313" key="2">
    <source>
        <dbReference type="EMBL" id="KCW57775.1"/>
    </source>
</evidence>
<feature type="compositionally biased region" description="Polar residues" evidence="1">
    <location>
        <begin position="1"/>
        <end position="14"/>
    </location>
</feature>
<dbReference type="InParanoid" id="A0A059AWF5"/>
<gene>
    <name evidence="2" type="ORF">EUGRSUZ_H00533</name>
</gene>
<feature type="region of interest" description="Disordered" evidence="1">
    <location>
        <begin position="1"/>
        <end position="21"/>
    </location>
</feature>
<proteinExistence type="predicted"/>
<name>A0A059AWF5_EUCGR</name>
<evidence type="ECO:0000256" key="1">
    <source>
        <dbReference type="SAM" id="MobiDB-lite"/>
    </source>
</evidence>
<organism evidence="2">
    <name type="scientific">Eucalyptus grandis</name>
    <name type="common">Flooded gum</name>
    <dbReference type="NCBI Taxonomy" id="71139"/>
    <lineage>
        <taxon>Eukaryota</taxon>
        <taxon>Viridiplantae</taxon>
        <taxon>Streptophyta</taxon>
        <taxon>Embryophyta</taxon>
        <taxon>Tracheophyta</taxon>
        <taxon>Spermatophyta</taxon>
        <taxon>Magnoliopsida</taxon>
        <taxon>eudicotyledons</taxon>
        <taxon>Gunneridae</taxon>
        <taxon>Pentapetalae</taxon>
        <taxon>rosids</taxon>
        <taxon>malvids</taxon>
        <taxon>Myrtales</taxon>
        <taxon>Myrtaceae</taxon>
        <taxon>Myrtoideae</taxon>
        <taxon>Eucalypteae</taxon>
        <taxon>Eucalyptus</taxon>
    </lineage>
</organism>
<dbReference type="Gramene" id="KCW57775">
    <property type="protein sequence ID" value="KCW57775"/>
    <property type="gene ID" value="EUGRSUZ_H00533"/>
</dbReference>
<dbReference type="AlphaFoldDB" id="A0A059AWF5"/>
<protein>
    <submittedName>
        <fullName evidence="2">Uncharacterized protein</fullName>
    </submittedName>
</protein>
<dbReference type="EMBL" id="KK198760">
    <property type="protein sequence ID" value="KCW57775.1"/>
    <property type="molecule type" value="Genomic_DNA"/>
</dbReference>
<sequence length="89" mass="9936">MQMSGCPPRQNQHPCASMHDPSLSPPTSFIFFQQLQRSATTVPVGCFPVHMYVTKACSALEKGKTKDKALTFETSQSYMMTKYKASQKV</sequence>
<accession>A0A059AWF5</accession>